<evidence type="ECO:0000313" key="3">
    <source>
        <dbReference type="EMBL" id="WKW12105.1"/>
    </source>
</evidence>
<keyword evidence="2" id="KW-0472">Membrane</keyword>
<evidence type="ECO:0000313" key="4">
    <source>
        <dbReference type="EMBL" id="WKW15014.1"/>
    </source>
</evidence>
<keyword evidence="5" id="KW-1185">Reference proteome</keyword>
<reference evidence="3" key="1">
    <citation type="submission" date="2023-07" db="EMBL/GenBank/DDBJ databases">
        <authorList>
            <person name="Haufschild T."/>
            <person name="Kallscheuer N."/>
            <person name="Hammer J."/>
            <person name="Kohn T."/>
            <person name="Kabuu M."/>
            <person name="Jogler M."/>
            <person name="Wohfarth N."/>
            <person name="Heuer A."/>
            <person name="Rohde M."/>
            <person name="van Teeseling M.C.F."/>
            <person name="Jogler C."/>
        </authorList>
    </citation>
    <scope>NUCLEOTIDE SEQUENCE</scope>
    <source>
        <strain evidence="3">Strain 138</strain>
        <strain evidence="4">Strain 318</strain>
    </source>
</reference>
<evidence type="ECO:0000256" key="2">
    <source>
        <dbReference type="SAM" id="Phobius"/>
    </source>
</evidence>
<organism evidence="3">
    <name type="scientific">Pseudogemmatithrix spongiicola</name>
    <dbReference type="NCBI Taxonomy" id="3062599"/>
    <lineage>
        <taxon>Bacteria</taxon>
        <taxon>Pseudomonadati</taxon>
        <taxon>Gemmatimonadota</taxon>
        <taxon>Gemmatimonadia</taxon>
        <taxon>Gemmatimonadales</taxon>
        <taxon>Gemmatimonadaceae</taxon>
        <taxon>Pseudogemmatithrix</taxon>
    </lineage>
</organism>
<dbReference type="RefSeq" id="WP_367887780.1">
    <property type="nucleotide sequence ID" value="NZ_CP130612.1"/>
</dbReference>
<keyword evidence="2" id="KW-0812">Transmembrane</keyword>
<dbReference type="EMBL" id="CP130612">
    <property type="protein sequence ID" value="WKW12105.1"/>
    <property type="molecule type" value="Genomic_DNA"/>
</dbReference>
<sequence length="187" mass="20205">MPVPFAVLQVAAAADTMIVRQVPPVRTAFEQLVFVASGLTSILTLLVVLVILVMLLGMRQAALALQAKLDEVLTELRPLTQNANAASQDLREATAMAKAMVAESRETVSLANTRVRETVDDLSDRISELSEIIGKVTRLATRIASVTATAIGGLKAGAKIFGLGRKKPKAGPVVRERDEKPRLRRRR</sequence>
<gene>
    <name evidence="3" type="ORF">Strain138_001379</name>
    <name evidence="4" type="ORF">Strain318_001379</name>
</gene>
<accession>A0AA49Q7S1</accession>
<dbReference type="KEGG" id="pspc:Strain318_001379"/>
<evidence type="ECO:0000256" key="1">
    <source>
        <dbReference type="SAM" id="MobiDB-lite"/>
    </source>
</evidence>
<keyword evidence="2" id="KW-1133">Transmembrane helix</keyword>
<dbReference type="AlphaFoldDB" id="A0AA49Q5D2"/>
<name>A0AA49Q5D2_9BACT</name>
<accession>A0AA49Q5D2</accession>
<evidence type="ECO:0000313" key="5">
    <source>
        <dbReference type="Proteomes" id="UP001229955"/>
    </source>
</evidence>
<evidence type="ECO:0008006" key="6">
    <source>
        <dbReference type="Google" id="ProtNLM"/>
    </source>
</evidence>
<feature type="transmembrane region" description="Helical" evidence="2">
    <location>
        <begin position="32"/>
        <end position="56"/>
    </location>
</feature>
<protein>
    <recommendedName>
        <fullName evidence="6">DUF948 domain-containing protein</fullName>
    </recommendedName>
</protein>
<dbReference type="EMBL" id="CP130613">
    <property type="protein sequence ID" value="WKW15014.1"/>
    <property type="molecule type" value="Genomic_DNA"/>
</dbReference>
<feature type="region of interest" description="Disordered" evidence="1">
    <location>
        <begin position="165"/>
        <end position="187"/>
    </location>
</feature>
<proteinExistence type="predicted"/>
<dbReference type="Proteomes" id="UP001229955">
    <property type="component" value="Chromosome"/>
</dbReference>